<dbReference type="GO" id="GO:0008270">
    <property type="term" value="F:zinc ion binding"/>
    <property type="evidence" value="ECO:0007669"/>
    <property type="project" value="UniProtKB-KW"/>
</dbReference>
<evidence type="ECO:0000313" key="8">
    <source>
        <dbReference type="Ensembl" id="ENSNMLP00000035812.1"/>
    </source>
</evidence>
<dbReference type="SUPFAM" id="SSF57716">
    <property type="entry name" value="Glucocorticoid receptor-like (DNA-binding domain)"/>
    <property type="match status" value="1"/>
</dbReference>
<dbReference type="Ensembl" id="ENSNMLT00000039894.1">
    <property type="protein sequence ID" value="ENSNMLP00000035812.1"/>
    <property type="gene ID" value="ENSNMLG00000022236.1"/>
</dbReference>
<proteinExistence type="predicted"/>
<protein>
    <recommendedName>
        <fullName evidence="7">THAP-type domain-containing protein</fullName>
    </recommendedName>
</protein>
<evidence type="ECO:0000256" key="6">
    <source>
        <dbReference type="SAM" id="Phobius"/>
    </source>
</evidence>
<keyword evidence="4 5" id="KW-0238">DNA-binding</keyword>
<evidence type="ECO:0000256" key="3">
    <source>
        <dbReference type="ARBA" id="ARBA00022833"/>
    </source>
</evidence>
<evidence type="ECO:0000256" key="1">
    <source>
        <dbReference type="ARBA" id="ARBA00022723"/>
    </source>
</evidence>
<name>A0A8C6WW33_9GOBI</name>
<dbReference type="PANTHER" id="PTHR23080">
    <property type="entry name" value="THAP DOMAIN PROTEIN"/>
    <property type="match status" value="1"/>
</dbReference>
<dbReference type="Pfam" id="PF05485">
    <property type="entry name" value="THAP"/>
    <property type="match status" value="1"/>
</dbReference>
<dbReference type="PROSITE" id="PS50950">
    <property type="entry name" value="ZF_THAP"/>
    <property type="match status" value="1"/>
</dbReference>
<keyword evidence="6" id="KW-1133">Transmembrane helix</keyword>
<dbReference type="Proteomes" id="UP000694523">
    <property type="component" value="Unplaced"/>
</dbReference>
<evidence type="ECO:0000256" key="4">
    <source>
        <dbReference type="ARBA" id="ARBA00023125"/>
    </source>
</evidence>
<reference evidence="8" key="2">
    <citation type="submission" date="2025-09" db="UniProtKB">
        <authorList>
            <consortium name="Ensembl"/>
        </authorList>
    </citation>
    <scope>IDENTIFICATION</scope>
</reference>
<dbReference type="GO" id="GO:0003677">
    <property type="term" value="F:DNA binding"/>
    <property type="evidence" value="ECO:0007669"/>
    <property type="project" value="UniProtKB-UniRule"/>
</dbReference>
<dbReference type="SMART" id="SM00980">
    <property type="entry name" value="THAP"/>
    <property type="match status" value="1"/>
</dbReference>
<dbReference type="InterPro" id="IPR027805">
    <property type="entry name" value="Transposase_HTH_dom"/>
</dbReference>
<keyword evidence="2 5" id="KW-0863">Zinc-finger</keyword>
<evidence type="ECO:0000313" key="9">
    <source>
        <dbReference type="Proteomes" id="UP000694523"/>
    </source>
</evidence>
<keyword evidence="6" id="KW-0812">Transmembrane</keyword>
<keyword evidence="3" id="KW-0862">Zinc</keyword>
<evidence type="ECO:0000256" key="5">
    <source>
        <dbReference type="PROSITE-ProRule" id="PRU00309"/>
    </source>
</evidence>
<feature type="domain" description="THAP-type" evidence="7">
    <location>
        <begin position="1"/>
        <end position="94"/>
    </location>
</feature>
<keyword evidence="9" id="KW-1185">Reference proteome</keyword>
<accession>A0A8C6WW33</accession>
<reference evidence="8" key="1">
    <citation type="submission" date="2025-08" db="UniProtKB">
        <authorList>
            <consortium name="Ensembl"/>
        </authorList>
    </citation>
    <scope>IDENTIFICATION</scope>
</reference>
<feature type="transmembrane region" description="Helical" evidence="6">
    <location>
        <begin position="317"/>
        <end position="338"/>
    </location>
</feature>
<evidence type="ECO:0000256" key="2">
    <source>
        <dbReference type="ARBA" id="ARBA00022771"/>
    </source>
</evidence>
<sequence>MTQSCCVLGCHKDRRGNFTPPLRFFSFPSWKQKQGAYVSDVTRRRRLAWVAAVNRTNVTFDSVSKYIVCSRHFIKGKPSYEMFDQDPDWAPSLHLGHGEPQSDSPVKFEKKRCMKTKRDEERMAKQKLENMISGDNFDITDLQVQHVQLLKAFGEMQTEAAKLRAENEKFEDALQSDFSKLSYRFLKCDEEQLQFLTGLHSVTFDWLVPKISRIIFRVHPEVKQQDHLLIVLMKLKLGLCDDDLGYRFQIHGGIITAMCQTWIPALAAVLSPLVAWPSQDAIVKTNPSIFTGGVRQCCCIVDTFEVTIATPNATTKVASYLIGATPAGAITFVSLGSFSRKKSDRQLIRESGFVDLLKPKDLLLTNKTLPIQKDLDAIGATLLTPDVAKGKKSGSTKRWTFLWLCGATWRR</sequence>
<dbReference type="AlphaFoldDB" id="A0A8C6WW33"/>
<evidence type="ECO:0000259" key="7">
    <source>
        <dbReference type="PROSITE" id="PS50950"/>
    </source>
</evidence>
<keyword evidence="6" id="KW-0472">Membrane</keyword>
<dbReference type="Pfam" id="PF13613">
    <property type="entry name" value="HTH_Tnp_4"/>
    <property type="match status" value="1"/>
</dbReference>
<organism evidence="8 9">
    <name type="scientific">Neogobius melanostomus</name>
    <name type="common">round goby</name>
    <dbReference type="NCBI Taxonomy" id="47308"/>
    <lineage>
        <taxon>Eukaryota</taxon>
        <taxon>Metazoa</taxon>
        <taxon>Chordata</taxon>
        <taxon>Craniata</taxon>
        <taxon>Vertebrata</taxon>
        <taxon>Euteleostomi</taxon>
        <taxon>Actinopterygii</taxon>
        <taxon>Neopterygii</taxon>
        <taxon>Teleostei</taxon>
        <taxon>Neoteleostei</taxon>
        <taxon>Acanthomorphata</taxon>
        <taxon>Gobiaria</taxon>
        <taxon>Gobiiformes</taxon>
        <taxon>Gobioidei</taxon>
        <taxon>Gobiidae</taxon>
        <taxon>Benthophilinae</taxon>
        <taxon>Neogobiini</taxon>
        <taxon>Neogobius</taxon>
    </lineage>
</organism>
<dbReference type="InterPro" id="IPR006612">
    <property type="entry name" value="THAP_Znf"/>
</dbReference>
<keyword evidence="1" id="KW-0479">Metal-binding</keyword>